<dbReference type="InterPro" id="IPR044516">
    <property type="entry name" value="UXS-like"/>
</dbReference>
<evidence type="ECO:0000256" key="9">
    <source>
        <dbReference type="ARBA" id="ARBA00022989"/>
    </source>
</evidence>
<keyword evidence="6" id="KW-0812">Transmembrane</keyword>
<evidence type="ECO:0000256" key="13">
    <source>
        <dbReference type="ARBA" id="ARBA00023180"/>
    </source>
</evidence>
<dbReference type="EC" id="4.1.1.35" evidence="5"/>
<dbReference type="InterPro" id="IPR036291">
    <property type="entry name" value="NAD(P)-bd_dom_sf"/>
</dbReference>
<evidence type="ECO:0000256" key="10">
    <source>
        <dbReference type="ARBA" id="ARBA00023027"/>
    </source>
</evidence>
<keyword evidence="12" id="KW-0472">Membrane</keyword>
<feature type="domain" description="NAD(P)-binding" evidence="15">
    <location>
        <begin position="4"/>
        <end position="305"/>
    </location>
</feature>
<gene>
    <name evidence="16" type="ORF">UR63_C0008G0013</name>
</gene>
<dbReference type="Pfam" id="PF16363">
    <property type="entry name" value="GDP_Man_Dehyd"/>
    <property type="match status" value="1"/>
</dbReference>
<evidence type="ECO:0000256" key="3">
    <source>
        <dbReference type="ARBA" id="ARBA00005100"/>
    </source>
</evidence>
<evidence type="ECO:0000259" key="15">
    <source>
        <dbReference type="Pfam" id="PF16363"/>
    </source>
</evidence>
<evidence type="ECO:0000256" key="6">
    <source>
        <dbReference type="ARBA" id="ARBA00022692"/>
    </source>
</evidence>
<evidence type="ECO:0000256" key="12">
    <source>
        <dbReference type="ARBA" id="ARBA00023136"/>
    </source>
</evidence>
<dbReference type="GO" id="GO:0048040">
    <property type="term" value="F:UDP-glucuronate decarboxylase activity"/>
    <property type="evidence" value="ECO:0007669"/>
    <property type="project" value="UniProtKB-EC"/>
</dbReference>
<evidence type="ECO:0000256" key="5">
    <source>
        <dbReference type="ARBA" id="ARBA00012290"/>
    </source>
</evidence>
<dbReference type="SUPFAM" id="SSF51735">
    <property type="entry name" value="NAD(P)-binding Rossmann-fold domains"/>
    <property type="match status" value="1"/>
</dbReference>
<comment type="similarity">
    <text evidence="4">Belongs to the NAD(P)-dependent epimerase/dehydratase family. UDP-glucuronic acid decarboxylase subfamily.</text>
</comment>
<evidence type="ECO:0000256" key="7">
    <source>
        <dbReference type="ARBA" id="ARBA00022793"/>
    </source>
</evidence>
<evidence type="ECO:0000313" key="17">
    <source>
        <dbReference type="Proteomes" id="UP000034127"/>
    </source>
</evidence>
<keyword evidence="11" id="KW-0333">Golgi apparatus</keyword>
<comment type="caution">
    <text evidence="16">The sequence shown here is derived from an EMBL/GenBank/DDBJ whole genome shotgun (WGS) entry which is preliminary data.</text>
</comment>
<keyword evidence="13" id="KW-0325">Glycoprotein</keyword>
<keyword evidence="10" id="KW-0520">NAD</keyword>
<name>A0A0G0BVS0_9BACT</name>
<keyword evidence="14" id="KW-0456">Lyase</keyword>
<comment type="cofactor">
    <cofactor evidence="1">
        <name>NAD(+)</name>
        <dbReference type="ChEBI" id="CHEBI:57540"/>
    </cofactor>
</comment>
<dbReference type="PANTHER" id="PTHR43078:SF6">
    <property type="entry name" value="UDP-GLUCURONIC ACID DECARBOXYLASE 1"/>
    <property type="match status" value="1"/>
</dbReference>
<dbReference type="GO" id="GO:0005737">
    <property type="term" value="C:cytoplasm"/>
    <property type="evidence" value="ECO:0007669"/>
    <property type="project" value="TreeGrafter"/>
</dbReference>
<sequence length="312" mass="35348">MKVLITGGAGFIGSHLSHSFLKKGDEVTVIDNLITGNEKNIYDLLNNRLFKFYKEDILMFDFSRLLGFDLIYDLASPASPAVFEKMSLEILKVNSLGLFRLLDFFIESKSKRMIFASTSEVYGDPLEHPQKETYFGNVNSYGPRSCYDEGKRFAEAIIFSYIKKYKTDIRIARIFNTYGPYMNKADGRVISNFINQALDNRPLTVYGDGSQTRSCCYITDMIDGLLNLGALPGIEGEVVNIGNPEEKSILEIAKLIKGMTKSNSEIKFMSIGLDDPKKRRPDITKAKKILKWEPKISLVEGLEKTIDYFKNI</sequence>
<dbReference type="UniPathway" id="UPA00796">
    <property type="reaction ID" value="UER00771"/>
</dbReference>
<proteinExistence type="inferred from homology"/>
<reference evidence="16 17" key="1">
    <citation type="journal article" date="2015" name="Nature">
        <title>rRNA introns, odd ribosomes, and small enigmatic genomes across a large radiation of phyla.</title>
        <authorList>
            <person name="Brown C.T."/>
            <person name="Hug L.A."/>
            <person name="Thomas B.C."/>
            <person name="Sharon I."/>
            <person name="Castelle C.J."/>
            <person name="Singh A."/>
            <person name="Wilkins M.J."/>
            <person name="Williams K.H."/>
            <person name="Banfield J.F."/>
        </authorList>
    </citation>
    <scope>NUCLEOTIDE SEQUENCE [LARGE SCALE GENOMIC DNA]</scope>
</reference>
<dbReference type="GO" id="GO:0033320">
    <property type="term" value="P:UDP-D-xylose biosynthetic process"/>
    <property type="evidence" value="ECO:0007669"/>
    <property type="project" value="UniProtKB-UniPathway"/>
</dbReference>
<dbReference type="GO" id="GO:0070403">
    <property type="term" value="F:NAD+ binding"/>
    <property type="evidence" value="ECO:0007669"/>
    <property type="project" value="InterPro"/>
</dbReference>
<dbReference type="EMBL" id="LBPX01000008">
    <property type="protein sequence ID" value="KKP67861.1"/>
    <property type="molecule type" value="Genomic_DNA"/>
</dbReference>
<dbReference type="GO" id="GO:0042732">
    <property type="term" value="P:D-xylose metabolic process"/>
    <property type="evidence" value="ECO:0007669"/>
    <property type="project" value="InterPro"/>
</dbReference>
<accession>A0A0G0BVS0</accession>
<keyword evidence="9" id="KW-1133">Transmembrane helix</keyword>
<evidence type="ECO:0000256" key="11">
    <source>
        <dbReference type="ARBA" id="ARBA00023034"/>
    </source>
</evidence>
<evidence type="ECO:0000256" key="2">
    <source>
        <dbReference type="ARBA" id="ARBA00004447"/>
    </source>
</evidence>
<evidence type="ECO:0000313" key="16">
    <source>
        <dbReference type="EMBL" id="KKP67861.1"/>
    </source>
</evidence>
<dbReference type="Gene3D" id="3.40.50.720">
    <property type="entry name" value="NAD(P)-binding Rossmann-like Domain"/>
    <property type="match status" value="1"/>
</dbReference>
<dbReference type="Proteomes" id="UP000034127">
    <property type="component" value="Unassembled WGS sequence"/>
</dbReference>
<evidence type="ECO:0000256" key="8">
    <source>
        <dbReference type="ARBA" id="ARBA00022968"/>
    </source>
</evidence>
<evidence type="ECO:0000256" key="1">
    <source>
        <dbReference type="ARBA" id="ARBA00001911"/>
    </source>
</evidence>
<dbReference type="PATRIC" id="fig|1618485.3.peg.236"/>
<comment type="subcellular location">
    <subcellularLocation>
        <location evidence="2">Golgi apparatus</location>
        <location evidence="2">Golgi stack membrane</location>
        <topology evidence="2">Single-pass type II membrane protein</topology>
    </subcellularLocation>
</comment>
<evidence type="ECO:0000256" key="4">
    <source>
        <dbReference type="ARBA" id="ARBA00007505"/>
    </source>
</evidence>
<keyword evidence="7" id="KW-0210">Decarboxylase</keyword>
<dbReference type="InterPro" id="IPR016040">
    <property type="entry name" value="NAD(P)-bd_dom"/>
</dbReference>
<comment type="pathway">
    <text evidence="3">Nucleotide-sugar biosynthesis; UDP-alpha-D-xylose biosynthesis; UDP-alpha-D-xylose from UDP-alpha-D-glucuronate: step 1/1.</text>
</comment>
<dbReference type="PANTHER" id="PTHR43078">
    <property type="entry name" value="UDP-GLUCURONIC ACID DECARBOXYLASE-RELATED"/>
    <property type="match status" value="1"/>
</dbReference>
<protein>
    <recommendedName>
        <fullName evidence="5">UDP-glucuronate decarboxylase</fullName>
        <ecNumber evidence="5">4.1.1.35</ecNumber>
    </recommendedName>
</protein>
<dbReference type="FunFam" id="3.40.50.720:FF:000065">
    <property type="entry name" value="UDP-glucuronic acid decarboxylase 1"/>
    <property type="match status" value="1"/>
</dbReference>
<keyword evidence="8" id="KW-0735">Signal-anchor</keyword>
<dbReference type="AlphaFoldDB" id="A0A0G0BVS0"/>
<evidence type="ECO:0000256" key="14">
    <source>
        <dbReference type="ARBA" id="ARBA00023239"/>
    </source>
</evidence>
<organism evidence="16 17">
    <name type="scientific">Candidatus Roizmanbacteria bacterium GW2011_GWC2_35_12</name>
    <dbReference type="NCBI Taxonomy" id="1618485"/>
    <lineage>
        <taxon>Bacteria</taxon>
        <taxon>Candidatus Roizmaniibacteriota</taxon>
    </lineage>
</organism>